<evidence type="ECO:0000256" key="3">
    <source>
        <dbReference type="ARBA" id="ARBA00022692"/>
    </source>
</evidence>
<keyword evidence="5 7" id="KW-0472">Membrane</keyword>
<dbReference type="Proteomes" id="UP001596456">
    <property type="component" value="Unassembled WGS sequence"/>
</dbReference>
<reference evidence="9" key="1">
    <citation type="journal article" date="2019" name="Int. J. Syst. Evol. Microbiol.">
        <title>The Global Catalogue of Microorganisms (GCM) 10K type strain sequencing project: providing services to taxonomists for standard genome sequencing and annotation.</title>
        <authorList>
            <consortium name="The Broad Institute Genomics Platform"/>
            <consortium name="The Broad Institute Genome Sequencing Center for Infectious Disease"/>
            <person name="Wu L."/>
            <person name="Ma J."/>
        </authorList>
    </citation>
    <scope>NUCLEOTIDE SEQUENCE [LARGE SCALE GENOMIC DNA]</scope>
    <source>
        <strain evidence="9">CGMCC 1.16275</strain>
    </source>
</reference>
<feature type="transmembrane region" description="Helical" evidence="7">
    <location>
        <begin position="218"/>
        <end position="245"/>
    </location>
</feature>
<evidence type="ECO:0000256" key="2">
    <source>
        <dbReference type="ARBA" id="ARBA00022475"/>
    </source>
</evidence>
<evidence type="ECO:0000256" key="1">
    <source>
        <dbReference type="ARBA" id="ARBA00004651"/>
    </source>
</evidence>
<sequence length="337" mass="36138">MPVRRWAWPALVPAVLFPTDAAAHPGTPWIGPNELPYAWTLDPVSLLPLALAWWLFGRGLARRPSVGRSRAAAYAAGTAWLLLALVWPLDAWGETLFSAHMAQHLVLTVVAPPLLLLARPAGPVLAGLPTATLRRRGARGLRAVRRGLEPLLRPGPAALVHGLALWLWHAPVAFDAALADDWLHRAEHLSFFATALLFWAMVLRAPRLGGMAPVAAAGALLLTLMHSGLLGMLIAFAPVPLYAWYGPRTAAWGLTPLEDQQLAGLVMWVPAGFAYMGAGLWLLAGWMNRTGPGPSATSPGHGSGALAAGGLDEPDRTRPFRHQPRAWERGCGCWRAG</sequence>
<organism evidence="8 9">
    <name type="scientific">Rhodocista pekingensis</name>
    <dbReference type="NCBI Taxonomy" id="201185"/>
    <lineage>
        <taxon>Bacteria</taxon>
        <taxon>Pseudomonadati</taxon>
        <taxon>Pseudomonadota</taxon>
        <taxon>Alphaproteobacteria</taxon>
        <taxon>Rhodospirillales</taxon>
        <taxon>Azospirillaceae</taxon>
        <taxon>Rhodocista</taxon>
    </lineage>
</organism>
<evidence type="ECO:0000256" key="7">
    <source>
        <dbReference type="SAM" id="Phobius"/>
    </source>
</evidence>
<dbReference type="Pfam" id="PF09678">
    <property type="entry name" value="Caa3_CtaG"/>
    <property type="match status" value="1"/>
</dbReference>
<keyword evidence="2" id="KW-1003">Cell membrane</keyword>
<evidence type="ECO:0000313" key="9">
    <source>
        <dbReference type="Proteomes" id="UP001596456"/>
    </source>
</evidence>
<evidence type="ECO:0000256" key="4">
    <source>
        <dbReference type="ARBA" id="ARBA00022989"/>
    </source>
</evidence>
<comment type="caution">
    <text evidence="8">The sequence shown here is derived from an EMBL/GenBank/DDBJ whole genome shotgun (WGS) entry which is preliminary data.</text>
</comment>
<dbReference type="RefSeq" id="WP_377356957.1">
    <property type="nucleotide sequence ID" value="NZ_JBHTCM010000006.1"/>
</dbReference>
<feature type="transmembrane region" description="Helical" evidence="7">
    <location>
        <begin position="189"/>
        <end position="206"/>
    </location>
</feature>
<evidence type="ECO:0000256" key="6">
    <source>
        <dbReference type="SAM" id="MobiDB-lite"/>
    </source>
</evidence>
<protein>
    <submittedName>
        <fullName evidence="8">Cytochrome c oxidase assembly protein</fullName>
    </submittedName>
</protein>
<evidence type="ECO:0000313" key="8">
    <source>
        <dbReference type="EMBL" id="MFC7332507.1"/>
    </source>
</evidence>
<feature type="transmembrane region" description="Helical" evidence="7">
    <location>
        <begin position="151"/>
        <end position="169"/>
    </location>
</feature>
<feature type="transmembrane region" description="Helical" evidence="7">
    <location>
        <begin position="109"/>
        <end position="131"/>
    </location>
</feature>
<accession>A0ABW2KTN6</accession>
<feature type="transmembrane region" description="Helical" evidence="7">
    <location>
        <begin position="265"/>
        <end position="284"/>
    </location>
</feature>
<feature type="region of interest" description="Disordered" evidence="6">
    <location>
        <begin position="293"/>
        <end position="322"/>
    </location>
</feature>
<gene>
    <name evidence="8" type="ORF">ACFQPS_04980</name>
</gene>
<evidence type="ECO:0000256" key="5">
    <source>
        <dbReference type="ARBA" id="ARBA00023136"/>
    </source>
</evidence>
<feature type="transmembrane region" description="Helical" evidence="7">
    <location>
        <begin position="37"/>
        <end position="56"/>
    </location>
</feature>
<feature type="transmembrane region" description="Helical" evidence="7">
    <location>
        <begin position="71"/>
        <end position="89"/>
    </location>
</feature>
<comment type="subcellular location">
    <subcellularLocation>
        <location evidence="1">Cell membrane</location>
        <topology evidence="1">Multi-pass membrane protein</topology>
    </subcellularLocation>
</comment>
<dbReference type="EMBL" id="JBHTCM010000006">
    <property type="protein sequence ID" value="MFC7332507.1"/>
    <property type="molecule type" value="Genomic_DNA"/>
</dbReference>
<name>A0ABW2KTN6_9PROT</name>
<keyword evidence="9" id="KW-1185">Reference proteome</keyword>
<keyword evidence="3 7" id="KW-0812">Transmembrane</keyword>
<dbReference type="InterPro" id="IPR019108">
    <property type="entry name" value="Caa3_assmbl_CtaG-rel"/>
</dbReference>
<keyword evidence="4 7" id="KW-1133">Transmembrane helix</keyword>
<proteinExistence type="predicted"/>